<feature type="DNA-binding region" description="H-T-H motif" evidence="4">
    <location>
        <begin position="41"/>
        <end position="60"/>
    </location>
</feature>
<evidence type="ECO:0000259" key="5">
    <source>
        <dbReference type="PROSITE" id="PS50977"/>
    </source>
</evidence>
<organism evidence="6 7">
    <name type="scientific">Azomonas agilis</name>
    <dbReference type="NCBI Taxonomy" id="116849"/>
    <lineage>
        <taxon>Bacteria</taxon>
        <taxon>Pseudomonadati</taxon>
        <taxon>Pseudomonadota</taxon>
        <taxon>Gammaproteobacteria</taxon>
        <taxon>Pseudomonadales</taxon>
        <taxon>Pseudomonadaceae</taxon>
        <taxon>Azomonas</taxon>
    </lineage>
</organism>
<protein>
    <submittedName>
        <fullName evidence="6">TetR family transcriptional regulator</fullName>
    </submittedName>
</protein>
<dbReference type="AlphaFoldDB" id="A0A562I128"/>
<dbReference type="PANTHER" id="PTHR47506">
    <property type="entry name" value="TRANSCRIPTIONAL REGULATORY PROTEIN"/>
    <property type="match status" value="1"/>
</dbReference>
<dbReference type="Pfam" id="PF16925">
    <property type="entry name" value="TetR_C_13"/>
    <property type="match status" value="1"/>
</dbReference>
<accession>A0A562I128</accession>
<comment type="caution">
    <text evidence="6">The sequence shown here is derived from an EMBL/GenBank/DDBJ whole genome shotgun (WGS) entry which is preliminary data.</text>
</comment>
<dbReference type="EMBL" id="VLKG01000010">
    <property type="protein sequence ID" value="TWH64368.1"/>
    <property type="molecule type" value="Genomic_DNA"/>
</dbReference>
<feature type="domain" description="HTH tetR-type" evidence="5">
    <location>
        <begin position="18"/>
        <end position="78"/>
    </location>
</feature>
<dbReference type="Gene3D" id="1.10.357.10">
    <property type="entry name" value="Tetracycline Repressor, domain 2"/>
    <property type="match status" value="1"/>
</dbReference>
<dbReference type="RefSeq" id="WP_144572400.1">
    <property type="nucleotide sequence ID" value="NZ_VLKG01000010.1"/>
</dbReference>
<evidence type="ECO:0000313" key="7">
    <source>
        <dbReference type="Proteomes" id="UP000319627"/>
    </source>
</evidence>
<dbReference type="Proteomes" id="UP000319627">
    <property type="component" value="Unassembled WGS sequence"/>
</dbReference>
<evidence type="ECO:0000256" key="3">
    <source>
        <dbReference type="ARBA" id="ARBA00023163"/>
    </source>
</evidence>
<dbReference type="PROSITE" id="PS50977">
    <property type="entry name" value="HTH_TETR_2"/>
    <property type="match status" value="1"/>
</dbReference>
<keyword evidence="3" id="KW-0804">Transcription</keyword>
<name>A0A562I128_9GAMM</name>
<dbReference type="PRINTS" id="PR00455">
    <property type="entry name" value="HTHTETR"/>
</dbReference>
<dbReference type="InterPro" id="IPR009057">
    <property type="entry name" value="Homeodomain-like_sf"/>
</dbReference>
<sequence length="207" mass="23884">MPLSRPRGRPPKIPREYSDTREALLRAGIEALTERGFNTTGLDGLLKRVGVPKGSFYHYFESKEAFGRELMQRYAQYFAAKLDHWLLNTDLAPLDRLAAFVESAKEGLQRYQFQRGCLVGNLGFEVNLLPEDYRQQLEAILGDWQQRLARCFEEAQAQGALTQEANCQQLAEFFWIGWEGAVMRARLSRSVMPLEHFFQFFISSLPR</sequence>
<dbReference type="InterPro" id="IPR001647">
    <property type="entry name" value="HTH_TetR"/>
</dbReference>
<evidence type="ECO:0000313" key="6">
    <source>
        <dbReference type="EMBL" id="TWH64368.1"/>
    </source>
</evidence>
<dbReference type="OrthoDB" id="4541465at2"/>
<evidence type="ECO:0000256" key="4">
    <source>
        <dbReference type="PROSITE-ProRule" id="PRU00335"/>
    </source>
</evidence>
<dbReference type="Pfam" id="PF00440">
    <property type="entry name" value="TetR_N"/>
    <property type="match status" value="1"/>
</dbReference>
<evidence type="ECO:0000256" key="2">
    <source>
        <dbReference type="ARBA" id="ARBA00023125"/>
    </source>
</evidence>
<dbReference type="InterPro" id="IPR011075">
    <property type="entry name" value="TetR_C"/>
</dbReference>
<gene>
    <name evidence="6" type="ORF">LX59_02575</name>
</gene>
<dbReference type="InterPro" id="IPR036271">
    <property type="entry name" value="Tet_transcr_reg_TetR-rel_C_sf"/>
</dbReference>
<reference evidence="6 7" key="1">
    <citation type="submission" date="2019-07" db="EMBL/GenBank/DDBJ databases">
        <title>Genomic Encyclopedia of Type Strains, Phase I: the one thousand microbial genomes (KMG-I) project.</title>
        <authorList>
            <person name="Kyrpides N."/>
        </authorList>
    </citation>
    <scope>NUCLEOTIDE SEQUENCE [LARGE SCALE GENOMIC DNA]</scope>
    <source>
        <strain evidence="6 7">DSM 375</strain>
    </source>
</reference>
<dbReference type="PANTHER" id="PTHR47506:SF6">
    <property type="entry name" value="HTH-TYPE TRANSCRIPTIONAL REPRESSOR NEMR"/>
    <property type="match status" value="1"/>
</dbReference>
<dbReference type="SUPFAM" id="SSF48498">
    <property type="entry name" value="Tetracyclin repressor-like, C-terminal domain"/>
    <property type="match status" value="1"/>
</dbReference>
<dbReference type="SUPFAM" id="SSF46689">
    <property type="entry name" value="Homeodomain-like"/>
    <property type="match status" value="1"/>
</dbReference>
<keyword evidence="1" id="KW-0805">Transcription regulation</keyword>
<evidence type="ECO:0000256" key="1">
    <source>
        <dbReference type="ARBA" id="ARBA00023015"/>
    </source>
</evidence>
<dbReference type="GO" id="GO:0003677">
    <property type="term" value="F:DNA binding"/>
    <property type="evidence" value="ECO:0007669"/>
    <property type="project" value="UniProtKB-UniRule"/>
</dbReference>
<proteinExistence type="predicted"/>
<keyword evidence="2 4" id="KW-0238">DNA-binding</keyword>
<keyword evidence="7" id="KW-1185">Reference proteome</keyword>